<reference evidence="2" key="1">
    <citation type="journal article" date="2019" name="Int. J. Syst. Evol. Microbiol.">
        <title>The Global Catalogue of Microorganisms (GCM) 10K type strain sequencing project: providing services to taxonomists for standard genome sequencing and annotation.</title>
        <authorList>
            <consortium name="The Broad Institute Genomics Platform"/>
            <consortium name="The Broad Institute Genome Sequencing Center for Infectious Disease"/>
            <person name="Wu L."/>
            <person name="Ma J."/>
        </authorList>
    </citation>
    <scope>NUCLEOTIDE SEQUENCE [LARGE SCALE GENOMIC DNA]</scope>
    <source>
        <strain evidence="2">CCM 8931</strain>
    </source>
</reference>
<accession>A0ABW4C3B9</accession>
<dbReference type="RefSeq" id="WP_137634021.1">
    <property type="nucleotide sequence ID" value="NZ_BJDL01000006.1"/>
</dbReference>
<name>A0ABW4C3B9_9LACO</name>
<dbReference type="EMBL" id="JBHTOJ010000048">
    <property type="protein sequence ID" value="MFD1422031.1"/>
    <property type="molecule type" value="Genomic_DNA"/>
</dbReference>
<keyword evidence="2" id="KW-1185">Reference proteome</keyword>
<protein>
    <submittedName>
        <fullName evidence="1">Uncharacterized protein</fullName>
    </submittedName>
</protein>
<evidence type="ECO:0000313" key="2">
    <source>
        <dbReference type="Proteomes" id="UP001597188"/>
    </source>
</evidence>
<dbReference type="Proteomes" id="UP001597188">
    <property type="component" value="Unassembled WGS sequence"/>
</dbReference>
<proteinExistence type="predicted"/>
<organism evidence="1 2">
    <name type="scientific">Lactiplantibacillus songbeiensis</name>
    <dbReference type="NCBI Taxonomy" id="2559920"/>
    <lineage>
        <taxon>Bacteria</taxon>
        <taxon>Bacillati</taxon>
        <taxon>Bacillota</taxon>
        <taxon>Bacilli</taxon>
        <taxon>Lactobacillales</taxon>
        <taxon>Lactobacillaceae</taxon>
        <taxon>Lactiplantibacillus</taxon>
    </lineage>
</organism>
<evidence type="ECO:0000313" key="1">
    <source>
        <dbReference type="EMBL" id="MFD1422031.1"/>
    </source>
</evidence>
<comment type="caution">
    <text evidence="1">The sequence shown here is derived from an EMBL/GenBank/DDBJ whole genome shotgun (WGS) entry which is preliminary data.</text>
</comment>
<sequence>MDGKVIRILSDTDLIINLGSNDEVGYGNRFEIYEPGESIKDPTTHESLGVLDYIKATVEVTELHKSFSIVQHRSTKRETVSRGGLSAFSQRTESIETTKIHTLPVNKDSIEPRHIKNEQIQVGDPIRSI</sequence>
<gene>
    <name evidence="1" type="ORF">ACFQ5L_13880</name>
</gene>